<evidence type="ECO:0000313" key="2">
    <source>
        <dbReference type="EMBL" id="KIM63052.1"/>
    </source>
</evidence>
<proteinExistence type="predicted"/>
<feature type="compositionally biased region" description="Acidic residues" evidence="1">
    <location>
        <begin position="203"/>
        <end position="213"/>
    </location>
</feature>
<gene>
    <name evidence="2" type="ORF">SCLCIDRAFT_24617</name>
</gene>
<feature type="region of interest" description="Disordered" evidence="1">
    <location>
        <begin position="1"/>
        <end position="25"/>
    </location>
</feature>
<dbReference type="Proteomes" id="UP000053989">
    <property type="component" value="Unassembled WGS sequence"/>
</dbReference>
<keyword evidence="3" id="KW-1185">Reference proteome</keyword>
<protein>
    <submittedName>
        <fullName evidence="2">Uncharacterized protein</fullName>
    </submittedName>
</protein>
<dbReference type="STRING" id="1036808.A0A0C3ADP4"/>
<dbReference type="AlphaFoldDB" id="A0A0C3ADP4"/>
<dbReference type="HOGENOM" id="CLU_1295081_0_0_1"/>
<organism evidence="2 3">
    <name type="scientific">Scleroderma citrinum Foug A</name>
    <dbReference type="NCBI Taxonomy" id="1036808"/>
    <lineage>
        <taxon>Eukaryota</taxon>
        <taxon>Fungi</taxon>
        <taxon>Dikarya</taxon>
        <taxon>Basidiomycota</taxon>
        <taxon>Agaricomycotina</taxon>
        <taxon>Agaricomycetes</taxon>
        <taxon>Agaricomycetidae</taxon>
        <taxon>Boletales</taxon>
        <taxon>Sclerodermatineae</taxon>
        <taxon>Sclerodermataceae</taxon>
        <taxon>Scleroderma</taxon>
    </lineage>
</organism>
<dbReference type="InParanoid" id="A0A0C3ADP4"/>
<evidence type="ECO:0000256" key="1">
    <source>
        <dbReference type="SAM" id="MobiDB-lite"/>
    </source>
</evidence>
<reference evidence="3" key="2">
    <citation type="submission" date="2015-01" db="EMBL/GenBank/DDBJ databases">
        <title>Evolutionary Origins and Diversification of the Mycorrhizal Mutualists.</title>
        <authorList>
            <consortium name="DOE Joint Genome Institute"/>
            <consortium name="Mycorrhizal Genomics Consortium"/>
            <person name="Kohler A."/>
            <person name="Kuo A."/>
            <person name="Nagy L.G."/>
            <person name="Floudas D."/>
            <person name="Copeland A."/>
            <person name="Barry K.W."/>
            <person name="Cichocki N."/>
            <person name="Veneault-Fourrey C."/>
            <person name="LaButti K."/>
            <person name="Lindquist E.A."/>
            <person name="Lipzen A."/>
            <person name="Lundell T."/>
            <person name="Morin E."/>
            <person name="Murat C."/>
            <person name="Riley R."/>
            <person name="Ohm R."/>
            <person name="Sun H."/>
            <person name="Tunlid A."/>
            <person name="Henrissat B."/>
            <person name="Grigoriev I.V."/>
            <person name="Hibbett D.S."/>
            <person name="Martin F."/>
        </authorList>
    </citation>
    <scope>NUCLEOTIDE SEQUENCE [LARGE SCALE GENOMIC DNA]</scope>
    <source>
        <strain evidence="3">Foug A</strain>
    </source>
</reference>
<feature type="region of interest" description="Disordered" evidence="1">
    <location>
        <begin position="186"/>
        <end position="213"/>
    </location>
</feature>
<accession>A0A0C3ADP4</accession>
<reference evidence="2 3" key="1">
    <citation type="submission" date="2014-04" db="EMBL/GenBank/DDBJ databases">
        <authorList>
            <consortium name="DOE Joint Genome Institute"/>
            <person name="Kuo A."/>
            <person name="Kohler A."/>
            <person name="Nagy L.G."/>
            <person name="Floudas D."/>
            <person name="Copeland A."/>
            <person name="Barry K.W."/>
            <person name="Cichocki N."/>
            <person name="Veneault-Fourrey C."/>
            <person name="LaButti K."/>
            <person name="Lindquist E.A."/>
            <person name="Lipzen A."/>
            <person name="Lundell T."/>
            <person name="Morin E."/>
            <person name="Murat C."/>
            <person name="Sun H."/>
            <person name="Tunlid A."/>
            <person name="Henrissat B."/>
            <person name="Grigoriev I.V."/>
            <person name="Hibbett D.S."/>
            <person name="Martin F."/>
            <person name="Nordberg H.P."/>
            <person name="Cantor M.N."/>
            <person name="Hua S.X."/>
        </authorList>
    </citation>
    <scope>NUCLEOTIDE SEQUENCE [LARGE SCALE GENOMIC DNA]</scope>
    <source>
        <strain evidence="2 3">Foug A</strain>
    </source>
</reference>
<sequence length="213" mass="22902">MTIAPSTAITNRCAPPSQSQHIDTNASPAIFPGTLSECEEEEDTMNPITLIVTIEEATIEGCSRDEEIFLVAHDLRQYMMTGMCLTIESPIKSLHSKVTSITLLHPYAQSTLKVGPVQIGQNIAPWSTLNASISPSKPSPATPATVRAKSGDHDVPTLCLSHKHTPTPAPATDPLLMFRALRPATRKIPKAGRTVHPAHAPSDDDEDPNDADD</sequence>
<evidence type="ECO:0000313" key="3">
    <source>
        <dbReference type="Proteomes" id="UP000053989"/>
    </source>
</evidence>
<name>A0A0C3ADP4_9AGAM</name>
<dbReference type="EMBL" id="KN822038">
    <property type="protein sequence ID" value="KIM63052.1"/>
    <property type="molecule type" value="Genomic_DNA"/>
</dbReference>
<dbReference type="OrthoDB" id="2673519at2759"/>